<feature type="region of interest" description="Disordered" evidence="2">
    <location>
        <begin position="304"/>
        <end position="330"/>
    </location>
</feature>
<dbReference type="PANTHER" id="PTHR16487:SF0">
    <property type="entry name" value="PROTEIN PHOSPHATASE 4 REGULATORY SUBUNIT 2-RELATED"/>
    <property type="match status" value="1"/>
</dbReference>
<organism evidence="3 4">
    <name type="scientific">Mortierella polycephala</name>
    <dbReference type="NCBI Taxonomy" id="41804"/>
    <lineage>
        <taxon>Eukaryota</taxon>
        <taxon>Fungi</taxon>
        <taxon>Fungi incertae sedis</taxon>
        <taxon>Mucoromycota</taxon>
        <taxon>Mortierellomycotina</taxon>
        <taxon>Mortierellomycetes</taxon>
        <taxon>Mortierellales</taxon>
        <taxon>Mortierellaceae</taxon>
        <taxon>Mortierella</taxon>
    </lineage>
</organism>
<feature type="region of interest" description="Disordered" evidence="2">
    <location>
        <begin position="1"/>
        <end position="22"/>
    </location>
</feature>
<dbReference type="AlphaFoldDB" id="A0A9P6TVW3"/>
<feature type="region of interest" description="Disordered" evidence="2">
    <location>
        <begin position="352"/>
        <end position="415"/>
    </location>
</feature>
<evidence type="ECO:0000313" key="4">
    <source>
        <dbReference type="Proteomes" id="UP000726737"/>
    </source>
</evidence>
<dbReference type="GO" id="GO:0019888">
    <property type="term" value="F:protein phosphatase regulator activity"/>
    <property type="evidence" value="ECO:0007669"/>
    <property type="project" value="InterPro"/>
</dbReference>
<dbReference type="GO" id="GO:0005737">
    <property type="term" value="C:cytoplasm"/>
    <property type="evidence" value="ECO:0007669"/>
    <property type="project" value="TreeGrafter"/>
</dbReference>
<evidence type="ECO:0008006" key="5">
    <source>
        <dbReference type="Google" id="ProtNLM"/>
    </source>
</evidence>
<reference evidence="3" key="1">
    <citation type="journal article" date="2020" name="Fungal Divers.">
        <title>Resolving the Mortierellaceae phylogeny through synthesis of multi-gene phylogenetics and phylogenomics.</title>
        <authorList>
            <person name="Vandepol N."/>
            <person name="Liber J."/>
            <person name="Desiro A."/>
            <person name="Na H."/>
            <person name="Kennedy M."/>
            <person name="Barry K."/>
            <person name="Grigoriev I.V."/>
            <person name="Miller A.N."/>
            <person name="O'Donnell K."/>
            <person name="Stajich J.E."/>
            <person name="Bonito G."/>
        </authorList>
    </citation>
    <scope>NUCLEOTIDE SEQUENCE</scope>
    <source>
        <strain evidence="3">KOD948</strain>
    </source>
</reference>
<dbReference type="InterPro" id="IPR015267">
    <property type="entry name" value="PPP4R2"/>
</dbReference>
<dbReference type="Pfam" id="PF09184">
    <property type="entry name" value="PPP4R2"/>
    <property type="match status" value="1"/>
</dbReference>
<accession>A0A9P6TVW3</accession>
<comment type="similarity">
    <text evidence="1">Belongs to the PPP4R2 family.</text>
</comment>
<keyword evidence="4" id="KW-1185">Reference proteome</keyword>
<name>A0A9P6TVW3_9FUNG</name>
<feature type="compositionally biased region" description="Basic and acidic residues" evidence="2">
    <location>
        <begin position="120"/>
        <end position="130"/>
    </location>
</feature>
<dbReference type="PANTHER" id="PTHR16487">
    <property type="entry name" value="PPP4R2-RELATED PROTEIN"/>
    <property type="match status" value="1"/>
</dbReference>
<feature type="compositionally biased region" description="Low complexity" evidence="2">
    <location>
        <begin position="7"/>
        <end position="22"/>
    </location>
</feature>
<evidence type="ECO:0000256" key="1">
    <source>
        <dbReference type="ARBA" id="ARBA00009207"/>
    </source>
</evidence>
<dbReference type="GO" id="GO:0030289">
    <property type="term" value="C:protein phosphatase 4 complex"/>
    <property type="evidence" value="ECO:0007669"/>
    <property type="project" value="InterPro"/>
</dbReference>
<evidence type="ECO:0000313" key="3">
    <source>
        <dbReference type="EMBL" id="KAG0249452.1"/>
    </source>
</evidence>
<sequence length="435" mass="47196">MTESQITNTATTAATPASPAAEATTFDRDSLIQEIAFTNQISVPWEDLRNALRERLNIILESKELEYTKATVTNPRTTTLAPWPALEIAGSLISGEPAESTTAADVALPPKENNDQDASVEIKDDKEQTHVSDQVPVSESSNELESIEAPSQEKDSNEHSTQHIDTPRPEQESSPKNDREDKAEGATSQENSEQQNEDEKKEKVATDVPEAGGTNGTAANVEQESLGLKRVPISKDTFVIETPEGYHERINALLNAFTNTPFTIQRVCELLSNPTEHHSNLIKYLRAVEKVLMITSSVNEFSNPAYSGPSALDGDNDNKDEEITNTVNGDYSSSKELDFSLITHAILMTAATEESNETTNEDVDTVQSEVTSGSGDEEAEHQMEVDSASGAEMEGVETMPNQETEKDVPDNIPSGIADIAVSNDAVNSGMDVDQV</sequence>
<feature type="compositionally biased region" description="Polar residues" evidence="2">
    <location>
        <begin position="365"/>
        <end position="374"/>
    </location>
</feature>
<dbReference type="EMBL" id="JAAAJA010000819">
    <property type="protein sequence ID" value="KAG0249452.1"/>
    <property type="molecule type" value="Genomic_DNA"/>
</dbReference>
<dbReference type="GO" id="GO:0005634">
    <property type="term" value="C:nucleus"/>
    <property type="evidence" value="ECO:0007669"/>
    <property type="project" value="TreeGrafter"/>
</dbReference>
<feature type="compositionally biased region" description="Polar residues" evidence="2">
    <location>
        <begin position="131"/>
        <end position="144"/>
    </location>
</feature>
<protein>
    <recommendedName>
        <fullName evidence="5">Serine/threonine-protein phosphatase 4 regulatory subunit 2</fullName>
    </recommendedName>
</protein>
<comment type="caution">
    <text evidence="3">The sequence shown here is derived from an EMBL/GenBank/DDBJ whole genome shotgun (WGS) entry which is preliminary data.</text>
</comment>
<dbReference type="Proteomes" id="UP000726737">
    <property type="component" value="Unassembled WGS sequence"/>
</dbReference>
<feature type="compositionally biased region" description="Basic and acidic residues" evidence="2">
    <location>
        <begin position="151"/>
        <end position="184"/>
    </location>
</feature>
<proteinExistence type="inferred from homology"/>
<dbReference type="OrthoDB" id="341898at2759"/>
<feature type="compositionally biased region" description="Acidic residues" evidence="2">
    <location>
        <begin position="354"/>
        <end position="364"/>
    </location>
</feature>
<gene>
    <name evidence="3" type="ORF">BG011_009282</name>
</gene>
<feature type="region of interest" description="Disordered" evidence="2">
    <location>
        <begin position="97"/>
        <end position="223"/>
    </location>
</feature>
<evidence type="ECO:0000256" key="2">
    <source>
        <dbReference type="SAM" id="MobiDB-lite"/>
    </source>
</evidence>